<organism evidence="7 8">
    <name type="scientific">Stylosanthes scabra</name>
    <dbReference type="NCBI Taxonomy" id="79078"/>
    <lineage>
        <taxon>Eukaryota</taxon>
        <taxon>Viridiplantae</taxon>
        <taxon>Streptophyta</taxon>
        <taxon>Embryophyta</taxon>
        <taxon>Tracheophyta</taxon>
        <taxon>Spermatophyta</taxon>
        <taxon>Magnoliopsida</taxon>
        <taxon>eudicotyledons</taxon>
        <taxon>Gunneridae</taxon>
        <taxon>Pentapetalae</taxon>
        <taxon>rosids</taxon>
        <taxon>fabids</taxon>
        <taxon>Fabales</taxon>
        <taxon>Fabaceae</taxon>
        <taxon>Papilionoideae</taxon>
        <taxon>50 kb inversion clade</taxon>
        <taxon>dalbergioids sensu lato</taxon>
        <taxon>Dalbergieae</taxon>
        <taxon>Pterocarpus clade</taxon>
        <taxon>Stylosanthes</taxon>
    </lineage>
</organism>
<dbReference type="Gene3D" id="3.40.395.10">
    <property type="entry name" value="Adenoviral Proteinase, Chain A"/>
    <property type="match status" value="1"/>
</dbReference>
<sequence length="527" mass="59841">MKAKKDKLEKKKTTMRAPSSNRDTESESESYESSSTDSDSESSSRSNPGSDAEPETEQPVYEEPPPQQEIRSKKKNDRAVIGSNEPLFITQQSIAAPGVLQVESEQHEKTNDAEVEGEDAAMEGQDAAVDVPPPIVDMENVVQEELQPKPLVVIMPIQPKQPSESRVAELEVPPPVVDNVVHEEIQPEPLVVIMPLQPEQQSAGTTEVDPDTINIVPVEPELTLGPWLQPEVETSAVKVPIEATDEIITHVLLSMNQEGPSTQDGNQIQQTTDEDQCKTPEAAPDTLKERCFIWATMENDNKYETIFQLRGPNTKEAMREKLQRFQRDVLCVPPEILIRMFQTYGTNYLDKKTKMPYLVSQLKDQHYMELLDKEKLRKHSTLFAPVLHAHHWWLYVLDVDNKDFYVVDSVFGTNTNQPRNKLHQFAIRFVNVPKQPNPTDCGVYVMKWIKLIEVAALLATHTFKLPYSIEEWSQDQLDQFKKDIVARLIMSNENTLNVEAIKQANNMTLEAITEAREKMRRKPKPSA</sequence>
<dbReference type="PANTHER" id="PTHR46468:SF1">
    <property type="entry name" value="SENTRIN-SPECIFIC PROTEASE 8"/>
    <property type="match status" value="1"/>
</dbReference>
<feature type="domain" description="Ubiquitin-like protease family profile" evidence="6">
    <location>
        <begin position="268"/>
        <end position="452"/>
    </location>
</feature>
<accession>A0ABU6USB3</accession>
<dbReference type="SUPFAM" id="SSF54001">
    <property type="entry name" value="Cysteine proteinases"/>
    <property type="match status" value="1"/>
</dbReference>
<dbReference type="InterPro" id="IPR003653">
    <property type="entry name" value="Peptidase_C48_C"/>
</dbReference>
<gene>
    <name evidence="7" type="ORF">PIB30_074937</name>
</gene>
<reference evidence="7 8" key="1">
    <citation type="journal article" date="2023" name="Plants (Basel)">
        <title>Bridging the Gap: Combining Genomics and Transcriptomics Approaches to Understand Stylosanthes scabra, an Orphan Legume from the Brazilian Caatinga.</title>
        <authorList>
            <person name="Ferreira-Neto J.R.C."/>
            <person name="da Silva M.D."/>
            <person name="Binneck E."/>
            <person name="de Melo N.F."/>
            <person name="da Silva R.H."/>
            <person name="de Melo A.L.T.M."/>
            <person name="Pandolfi V."/>
            <person name="Bustamante F.O."/>
            <person name="Brasileiro-Vidal A.C."/>
            <person name="Benko-Iseppon A.M."/>
        </authorList>
    </citation>
    <scope>NUCLEOTIDE SEQUENCE [LARGE SCALE GENOMIC DNA]</scope>
    <source>
        <tissue evidence="7">Leaves</tissue>
    </source>
</reference>
<dbReference type="Proteomes" id="UP001341840">
    <property type="component" value="Unassembled WGS sequence"/>
</dbReference>
<feature type="compositionally biased region" description="Low complexity" evidence="5">
    <location>
        <begin position="31"/>
        <end position="46"/>
    </location>
</feature>
<comment type="similarity">
    <text evidence="1">Belongs to the peptidase C48 family.</text>
</comment>
<evidence type="ECO:0000259" key="6">
    <source>
        <dbReference type="PROSITE" id="PS50600"/>
    </source>
</evidence>
<keyword evidence="8" id="KW-1185">Reference proteome</keyword>
<dbReference type="InterPro" id="IPR044613">
    <property type="entry name" value="Nep1/2-like"/>
</dbReference>
<comment type="caution">
    <text evidence="7">The sequence shown here is derived from an EMBL/GenBank/DDBJ whole genome shotgun (WGS) entry which is preliminary data.</text>
</comment>
<evidence type="ECO:0000256" key="1">
    <source>
        <dbReference type="ARBA" id="ARBA00005234"/>
    </source>
</evidence>
<feature type="region of interest" description="Disordered" evidence="5">
    <location>
        <begin position="257"/>
        <end position="282"/>
    </location>
</feature>
<evidence type="ECO:0000256" key="3">
    <source>
        <dbReference type="ARBA" id="ARBA00022801"/>
    </source>
</evidence>
<keyword evidence="2" id="KW-0645">Protease</keyword>
<name>A0ABU6USB3_9FABA</name>
<feature type="compositionally biased region" description="Basic and acidic residues" evidence="5">
    <location>
        <begin position="1"/>
        <end position="12"/>
    </location>
</feature>
<feature type="non-terminal residue" evidence="7">
    <location>
        <position position="527"/>
    </location>
</feature>
<evidence type="ECO:0000256" key="5">
    <source>
        <dbReference type="SAM" id="MobiDB-lite"/>
    </source>
</evidence>
<dbReference type="PANTHER" id="PTHR46468">
    <property type="entry name" value="SENTRIN-SPECIFIC PROTEASE 8"/>
    <property type="match status" value="1"/>
</dbReference>
<keyword evidence="3" id="KW-0378">Hydrolase</keyword>
<feature type="compositionally biased region" description="Polar residues" evidence="5">
    <location>
        <begin position="257"/>
        <end position="271"/>
    </location>
</feature>
<evidence type="ECO:0000256" key="2">
    <source>
        <dbReference type="ARBA" id="ARBA00022670"/>
    </source>
</evidence>
<dbReference type="InterPro" id="IPR038765">
    <property type="entry name" value="Papain-like_cys_pep_sf"/>
</dbReference>
<dbReference type="PROSITE" id="PS50600">
    <property type="entry name" value="ULP_PROTEASE"/>
    <property type="match status" value="1"/>
</dbReference>
<dbReference type="EMBL" id="JASCZI010121772">
    <property type="protein sequence ID" value="MED6162908.1"/>
    <property type="molecule type" value="Genomic_DNA"/>
</dbReference>
<protein>
    <recommendedName>
        <fullName evidence="6">Ubiquitin-like protease family profile domain-containing protein</fullName>
    </recommendedName>
</protein>
<evidence type="ECO:0000256" key="4">
    <source>
        <dbReference type="ARBA" id="ARBA00022807"/>
    </source>
</evidence>
<evidence type="ECO:0000313" key="8">
    <source>
        <dbReference type="Proteomes" id="UP001341840"/>
    </source>
</evidence>
<feature type="region of interest" description="Disordered" evidence="5">
    <location>
        <begin position="1"/>
        <end position="92"/>
    </location>
</feature>
<proteinExistence type="inferred from homology"/>
<keyword evidence="4" id="KW-0788">Thiol protease</keyword>
<dbReference type="Pfam" id="PF02902">
    <property type="entry name" value="Peptidase_C48"/>
    <property type="match status" value="1"/>
</dbReference>
<evidence type="ECO:0000313" key="7">
    <source>
        <dbReference type="EMBL" id="MED6162908.1"/>
    </source>
</evidence>